<comment type="catalytic activity">
    <reaction evidence="6">
        <text>Thiol-dependent hydrolysis of ester, thioester, amide, peptide and isopeptide bonds formed by the C-terminal Gly of ubiquitin (a 76-residue protein attached to proteins as an intracellular targeting signal).</text>
        <dbReference type="EC" id="3.4.19.12"/>
    </reaction>
</comment>
<feature type="region of interest" description="Disordered" evidence="7">
    <location>
        <begin position="1"/>
        <end position="37"/>
    </location>
</feature>
<dbReference type="InterPro" id="IPR038765">
    <property type="entry name" value="Papain-like_cys_pep_sf"/>
</dbReference>
<evidence type="ECO:0000256" key="5">
    <source>
        <dbReference type="PROSITE-ProRule" id="PRU00502"/>
    </source>
</evidence>
<feature type="region of interest" description="Disordered" evidence="7">
    <location>
        <begin position="762"/>
        <end position="798"/>
    </location>
</feature>
<dbReference type="InterPro" id="IPR001607">
    <property type="entry name" value="Znf_UBP"/>
</dbReference>
<evidence type="ECO:0000259" key="8">
    <source>
        <dbReference type="PROSITE" id="PS50235"/>
    </source>
</evidence>
<dbReference type="GO" id="GO:0016579">
    <property type="term" value="P:protein deubiquitination"/>
    <property type="evidence" value="ECO:0007669"/>
    <property type="project" value="InterPro"/>
</dbReference>
<gene>
    <name evidence="10" type="ORF">PV328_002300</name>
</gene>
<evidence type="ECO:0000256" key="4">
    <source>
        <dbReference type="ARBA" id="ARBA00022833"/>
    </source>
</evidence>
<dbReference type="InterPro" id="IPR050164">
    <property type="entry name" value="Peptidase_C19"/>
</dbReference>
<dbReference type="SUPFAM" id="SSF54001">
    <property type="entry name" value="Cysteine proteinases"/>
    <property type="match status" value="1"/>
</dbReference>
<feature type="region of interest" description="Disordered" evidence="7">
    <location>
        <begin position="435"/>
        <end position="551"/>
    </location>
</feature>
<dbReference type="PANTHER" id="PTHR24006">
    <property type="entry name" value="UBIQUITIN CARBOXYL-TERMINAL HYDROLASE"/>
    <property type="match status" value="1"/>
</dbReference>
<feature type="compositionally biased region" description="Acidic residues" evidence="7">
    <location>
        <begin position="770"/>
        <end position="786"/>
    </location>
</feature>
<keyword evidence="4" id="KW-0862">Zinc</keyword>
<comment type="caution">
    <text evidence="10">The sequence shown here is derived from an EMBL/GenBank/DDBJ whole genome shotgun (WGS) entry which is preliminary data.</text>
</comment>
<keyword evidence="6" id="KW-0833">Ubl conjugation pathway</keyword>
<feature type="domain" description="USP" evidence="8">
    <location>
        <begin position="200"/>
        <end position="828"/>
    </location>
</feature>
<organism evidence="10 11">
    <name type="scientific">Microctonus aethiopoides</name>
    <dbReference type="NCBI Taxonomy" id="144406"/>
    <lineage>
        <taxon>Eukaryota</taxon>
        <taxon>Metazoa</taxon>
        <taxon>Ecdysozoa</taxon>
        <taxon>Arthropoda</taxon>
        <taxon>Hexapoda</taxon>
        <taxon>Insecta</taxon>
        <taxon>Pterygota</taxon>
        <taxon>Neoptera</taxon>
        <taxon>Endopterygota</taxon>
        <taxon>Hymenoptera</taxon>
        <taxon>Apocrita</taxon>
        <taxon>Ichneumonoidea</taxon>
        <taxon>Braconidae</taxon>
        <taxon>Euphorinae</taxon>
        <taxon>Microctonus</taxon>
    </lineage>
</organism>
<dbReference type="InterPro" id="IPR028889">
    <property type="entry name" value="USP"/>
</dbReference>
<dbReference type="SUPFAM" id="SSF57850">
    <property type="entry name" value="RING/U-box"/>
    <property type="match status" value="1"/>
</dbReference>
<feature type="compositionally biased region" description="Polar residues" evidence="7">
    <location>
        <begin position="536"/>
        <end position="551"/>
    </location>
</feature>
<evidence type="ECO:0000256" key="1">
    <source>
        <dbReference type="ARBA" id="ARBA00009085"/>
    </source>
</evidence>
<sequence length="829" mass="93101">MGKRKNRQPDVIDDTNGSNTIRLSESSEEASLGESKCQHQTKAMRLSMIRKRLKNGLDTTCRICKSTNPNINEEHDEEGFATETPQLWICLSCGNQACGRGQKKHAEEHFKTPHSDNHCLAMDNHYWKIYCYECDEFINADGKKQILEIVEMIKKSAMKTSISSQPAIPLPSINSIPSDIQLTNNKTDKQQSLSHLTKVGGLMNYGNTCFFNSVLQCLAQTPYLVKVLEDLREPGEKFLLPGGTIKIPNENNDEIIEKTLPPIAGSLEGWGTFTSILCKTLIEMQNSIDNKSRRPLELLNSFKKKTSQCMDGGQHDSHELLRHLLELVREEDLRRFQSIILKEALPGKVSRRTADTIEKATIKCYGNQASAQLLGAEPVFRGELVSTLKCLECNHSSQRNEPFMDLSLPVMIDKQHQLSIIKRKNCIENKDLDIANVKAPSNPPPSKHQLKKEKKSARKNRKNRKHHNNMPNSNNEESLLSNNSISEENRESNVDETTSEPDDESDADVEDNTEGETPPITDVIESECSSEKLTHPSPTEPTAASPLNGSSSKTTFSNVFEFFECRSSPETEYPNRESSVISNTVNDIDEISTELSKISMTNDKTLASPSPRYPIVEGDFSIQSCLNQFTACELMTDSNRVGCEACTARENKKNGSNNNNSKMICTPSTKQYLISRVPPVLILHLKRFQSQRYGGARKVIKHVTFPTILDLAPVCKNHKKPKLYSLFGLVEHSGTLYGGHYVAYVKARQPLDPNDCRWSFLPKRSASDNNETEPSDDSDMKDEVDEDPKTTVEPPPGQWYYVSDSSVAAVDEARVLNAEAYLLFYERIL</sequence>
<evidence type="ECO:0000256" key="7">
    <source>
        <dbReference type="SAM" id="MobiDB-lite"/>
    </source>
</evidence>
<dbReference type="GO" id="GO:0006508">
    <property type="term" value="P:proteolysis"/>
    <property type="evidence" value="ECO:0007669"/>
    <property type="project" value="UniProtKB-KW"/>
</dbReference>
<keyword evidence="6" id="KW-0378">Hydrolase</keyword>
<evidence type="ECO:0000256" key="6">
    <source>
        <dbReference type="RuleBase" id="RU366025"/>
    </source>
</evidence>
<reference evidence="10" key="2">
    <citation type="submission" date="2023-03" db="EMBL/GenBank/DDBJ databases">
        <authorList>
            <person name="Inwood S.N."/>
            <person name="Skelly J.G."/>
            <person name="Guhlin J."/>
            <person name="Harrop T.W.R."/>
            <person name="Goldson S.G."/>
            <person name="Dearden P.K."/>
        </authorList>
    </citation>
    <scope>NUCLEOTIDE SEQUENCE</scope>
    <source>
        <strain evidence="10">Irish</strain>
        <tissue evidence="10">Whole body</tissue>
    </source>
</reference>
<dbReference type="PROSITE" id="PS00973">
    <property type="entry name" value="USP_2"/>
    <property type="match status" value="1"/>
</dbReference>
<dbReference type="GO" id="GO:0008270">
    <property type="term" value="F:zinc ion binding"/>
    <property type="evidence" value="ECO:0007669"/>
    <property type="project" value="UniProtKB-KW"/>
</dbReference>
<dbReference type="Gene3D" id="3.30.40.10">
    <property type="entry name" value="Zinc/RING finger domain, C3HC4 (zinc finger)"/>
    <property type="match status" value="1"/>
</dbReference>
<evidence type="ECO:0000313" key="11">
    <source>
        <dbReference type="Proteomes" id="UP001168990"/>
    </source>
</evidence>
<dbReference type="AlphaFoldDB" id="A0AA39KY90"/>
<evidence type="ECO:0000256" key="2">
    <source>
        <dbReference type="ARBA" id="ARBA00022723"/>
    </source>
</evidence>
<dbReference type="EC" id="3.4.19.12" evidence="6"/>
<dbReference type="InterPro" id="IPR013083">
    <property type="entry name" value="Znf_RING/FYVE/PHD"/>
</dbReference>
<dbReference type="EMBL" id="JAQQBS010000001">
    <property type="protein sequence ID" value="KAK0178343.1"/>
    <property type="molecule type" value="Genomic_DNA"/>
</dbReference>
<dbReference type="Pfam" id="PF00443">
    <property type="entry name" value="UCH"/>
    <property type="match status" value="1"/>
</dbReference>
<dbReference type="InterPro" id="IPR018200">
    <property type="entry name" value="USP_CS"/>
</dbReference>
<feature type="domain" description="UBP-type" evidence="9">
    <location>
        <begin position="35"/>
        <end position="157"/>
    </location>
</feature>
<name>A0AA39KY90_9HYME</name>
<feature type="compositionally biased region" description="Acidic residues" evidence="7">
    <location>
        <begin position="497"/>
        <end position="514"/>
    </location>
</feature>
<keyword evidence="11" id="KW-1185">Reference proteome</keyword>
<dbReference type="PANTHER" id="PTHR24006:SF781">
    <property type="entry name" value="LD34905P"/>
    <property type="match status" value="1"/>
</dbReference>
<protein>
    <recommendedName>
        <fullName evidence="6">Ubiquitin carboxyl-terminal hydrolase</fullName>
        <ecNumber evidence="6">3.4.19.12</ecNumber>
    </recommendedName>
</protein>
<comment type="similarity">
    <text evidence="1 6">Belongs to the peptidase C19 family.</text>
</comment>
<keyword evidence="3 5" id="KW-0863">Zinc-finger</keyword>
<dbReference type="GO" id="GO:0005829">
    <property type="term" value="C:cytosol"/>
    <property type="evidence" value="ECO:0007669"/>
    <property type="project" value="TreeGrafter"/>
</dbReference>
<dbReference type="GO" id="GO:0004843">
    <property type="term" value="F:cysteine-type deubiquitinase activity"/>
    <property type="evidence" value="ECO:0007669"/>
    <property type="project" value="UniProtKB-UniRule"/>
</dbReference>
<dbReference type="SMART" id="SM00290">
    <property type="entry name" value="ZnF_UBP"/>
    <property type="match status" value="1"/>
</dbReference>
<proteinExistence type="inferred from homology"/>
<dbReference type="PROSITE" id="PS50271">
    <property type="entry name" value="ZF_UBP"/>
    <property type="match status" value="1"/>
</dbReference>
<dbReference type="GO" id="GO:0005634">
    <property type="term" value="C:nucleus"/>
    <property type="evidence" value="ECO:0007669"/>
    <property type="project" value="TreeGrafter"/>
</dbReference>
<dbReference type="PROSITE" id="PS50235">
    <property type="entry name" value="USP_3"/>
    <property type="match status" value="1"/>
</dbReference>
<dbReference type="PROSITE" id="PS00972">
    <property type="entry name" value="USP_1"/>
    <property type="match status" value="1"/>
</dbReference>
<evidence type="ECO:0000259" key="9">
    <source>
        <dbReference type="PROSITE" id="PS50271"/>
    </source>
</evidence>
<accession>A0AA39KY90</accession>
<evidence type="ECO:0000313" key="10">
    <source>
        <dbReference type="EMBL" id="KAK0178343.1"/>
    </source>
</evidence>
<feature type="compositionally biased region" description="Low complexity" evidence="7">
    <location>
        <begin position="469"/>
        <end position="486"/>
    </location>
</feature>
<dbReference type="InterPro" id="IPR001394">
    <property type="entry name" value="Peptidase_C19_UCH"/>
</dbReference>
<dbReference type="CDD" id="cd02667">
    <property type="entry name" value="Peptidase_C19K"/>
    <property type="match status" value="1"/>
</dbReference>
<evidence type="ECO:0000256" key="3">
    <source>
        <dbReference type="ARBA" id="ARBA00022771"/>
    </source>
</evidence>
<dbReference type="Proteomes" id="UP001168990">
    <property type="component" value="Unassembled WGS sequence"/>
</dbReference>
<keyword evidence="6" id="KW-0645">Protease</keyword>
<feature type="compositionally biased region" description="Basic residues" evidence="7">
    <location>
        <begin position="448"/>
        <end position="468"/>
    </location>
</feature>
<keyword evidence="2" id="KW-0479">Metal-binding</keyword>
<reference evidence="10" key="1">
    <citation type="journal article" date="2023" name="bioRxiv">
        <title>Scaffold-level genome assemblies of two parasitoid biocontrol wasps reveal the parthenogenesis mechanism and an associated novel virus.</title>
        <authorList>
            <person name="Inwood S."/>
            <person name="Skelly J."/>
            <person name="Guhlin J."/>
            <person name="Harrop T."/>
            <person name="Goldson S."/>
            <person name="Dearden P."/>
        </authorList>
    </citation>
    <scope>NUCLEOTIDE SEQUENCE</scope>
    <source>
        <strain evidence="10">Irish</strain>
        <tissue evidence="10">Whole body</tissue>
    </source>
</reference>
<keyword evidence="6" id="KW-0788">Thiol protease</keyword>
<dbReference type="Gene3D" id="3.90.70.10">
    <property type="entry name" value="Cysteine proteinases"/>
    <property type="match status" value="2"/>
</dbReference>
<dbReference type="Pfam" id="PF02148">
    <property type="entry name" value="zf-UBP"/>
    <property type="match status" value="1"/>
</dbReference>